<evidence type="ECO:0000259" key="8">
    <source>
        <dbReference type="Pfam" id="PF02397"/>
    </source>
</evidence>
<evidence type="ECO:0000256" key="6">
    <source>
        <dbReference type="ARBA" id="ARBA00023136"/>
    </source>
</evidence>
<dbReference type="RefSeq" id="WP_321397140.1">
    <property type="nucleotide sequence ID" value="NZ_CP139487.1"/>
</dbReference>
<feature type="transmembrane region" description="Helical" evidence="7">
    <location>
        <begin position="39"/>
        <end position="59"/>
    </location>
</feature>
<keyword evidence="6 7" id="KW-0472">Membrane</keyword>
<keyword evidence="4 7" id="KW-0812">Transmembrane</keyword>
<reference evidence="9 10" key="1">
    <citation type="submission" date="2023-11" db="EMBL/GenBank/DDBJ databases">
        <title>Peredibacter starrii A3.12.</title>
        <authorList>
            <person name="Mitchell R.J."/>
        </authorList>
    </citation>
    <scope>NUCLEOTIDE SEQUENCE [LARGE SCALE GENOMIC DNA]</scope>
    <source>
        <strain evidence="9 10">A3.12</strain>
    </source>
</reference>
<evidence type="ECO:0000256" key="2">
    <source>
        <dbReference type="ARBA" id="ARBA00006464"/>
    </source>
</evidence>
<comment type="similarity">
    <text evidence="2">Belongs to the bacterial sugar transferase family.</text>
</comment>
<dbReference type="EMBL" id="CP139487">
    <property type="protein sequence ID" value="WPU65848.1"/>
    <property type="molecule type" value="Genomic_DNA"/>
</dbReference>
<dbReference type="PANTHER" id="PTHR30576:SF0">
    <property type="entry name" value="UNDECAPRENYL-PHOSPHATE N-ACETYLGALACTOSAMINYL 1-PHOSPHATE TRANSFERASE-RELATED"/>
    <property type="match status" value="1"/>
</dbReference>
<proteinExistence type="inferred from homology"/>
<sequence length="425" mass="48526">MSNRAKTILLLIVDSLILFLSLTIVIAVRNKGLQEHYNLFSFIFPIWILLYFIEGLYTLRTYNPAGLPISILRSTFLSIVASFIIIYLFPIEKVGVTPKTNLVLIGLITILLMYGWRKFFFTFFSKDRRLRETVLIGSPETLTMVQEEIARKPFLGYKIVSTNKGIPESAELIAIERNFVNAEDYQKVFSLLGSVEIMDLAQFAEKISGKIPIKAIDESWFIEYCGHQESRSYDFLKLAIDKTAAILMLILLIPVAAILIPTLLIFHGRPIIFKQIRTGQNNKPFKLYKLRSMVVDAEKNGAQWAKPGDARVTTIGKFLRKTRLDELPQLINIIRGEMSLVGPRPERPEIIKDKLAPNIPFYNLRHLVKPGVTGWAQVTFRYGFSQEDSAEKLQYDLFYVKNRSLWLDVLVILKTIKTVISGAGQ</sequence>
<dbReference type="InterPro" id="IPR003362">
    <property type="entry name" value="Bact_transf"/>
</dbReference>
<evidence type="ECO:0000256" key="4">
    <source>
        <dbReference type="ARBA" id="ARBA00022692"/>
    </source>
</evidence>
<dbReference type="EC" id="2.7.8.-" evidence="9"/>
<keyword evidence="5 7" id="KW-1133">Transmembrane helix</keyword>
<feature type="transmembrane region" description="Helical" evidence="7">
    <location>
        <begin position="244"/>
        <end position="266"/>
    </location>
</feature>
<dbReference type="PANTHER" id="PTHR30576">
    <property type="entry name" value="COLANIC BIOSYNTHESIS UDP-GLUCOSE LIPID CARRIER TRANSFERASE"/>
    <property type="match status" value="1"/>
</dbReference>
<dbReference type="Proteomes" id="UP001324634">
    <property type="component" value="Chromosome"/>
</dbReference>
<feature type="transmembrane region" description="Helical" evidence="7">
    <location>
        <begin position="102"/>
        <end position="121"/>
    </location>
</feature>
<feature type="transmembrane region" description="Helical" evidence="7">
    <location>
        <begin position="7"/>
        <end position="27"/>
    </location>
</feature>
<keyword evidence="3 9" id="KW-0808">Transferase</keyword>
<dbReference type="AlphaFoldDB" id="A0AAX4HR45"/>
<evidence type="ECO:0000256" key="7">
    <source>
        <dbReference type="SAM" id="Phobius"/>
    </source>
</evidence>
<comment type="subcellular location">
    <subcellularLocation>
        <location evidence="1">Membrane</location>
        <topology evidence="1">Multi-pass membrane protein</topology>
    </subcellularLocation>
</comment>
<gene>
    <name evidence="9" type="ORF">SOO65_03730</name>
</gene>
<dbReference type="GO" id="GO:0016780">
    <property type="term" value="F:phosphotransferase activity, for other substituted phosphate groups"/>
    <property type="evidence" value="ECO:0007669"/>
    <property type="project" value="TreeGrafter"/>
</dbReference>
<organism evidence="9 10">
    <name type="scientific">Peredibacter starrii</name>
    <dbReference type="NCBI Taxonomy" id="28202"/>
    <lineage>
        <taxon>Bacteria</taxon>
        <taxon>Pseudomonadati</taxon>
        <taxon>Bdellovibrionota</taxon>
        <taxon>Bacteriovoracia</taxon>
        <taxon>Bacteriovoracales</taxon>
        <taxon>Bacteriovoracaceae</taxon>
        <taxon>Peredibacter</taxon>
    </lineage>
</organism>
<dbReference type="GO" id="GO:0016020">
    <property type="term" value="C:membrane"/>
    <property type="evidence" value="ECO:0007669"/>
    <property type="project" value="UniProtKB-SubCell"/>
</dbReference>
<name>A0AAX4HR45_9BACT</name>
<evidence type="ECO:0000256" key="5">
    <source>
        <dbReference type="ARBA" id="ARBA00022989"/>
    </source>
</evidence>
<protein>
    <submittedName>
        <fullName evidence="9">Sugar transferase</fullName>
        <ecNumber evidence="9">2.7.8.-</ecNumber>
    </submittedName>
</protein>
<dbReference type="Pfam" id="PF02397">
    <property type="entry name" value="Bac_transf"/>
    <property type="match status" value="1"/>
</dbReference>
<dbReference type="NCBIfam" id="TIGR03025">
    <property type="entry name" value="EPS_sugtrans"/>
    <property type="match status" value="1"/>
</dbReference>
<dbReference type="KEGG" id="psti:SOO65_03730"/>
<keyword evidence="10" id="KW-1185">Reference proteome</keyword>
<evidence type="ECO:0000313" key="9">
    <source>
        <dbReference type="EMBL" id="WPU65848.1"/>
    </source>
</evidence>
<evidence type="ECO:0000256" key="3">
    <source>
        <dbReference type="ARBA" id="ARBA00022679"/>
    </source>
</evidence>
<evidence type="ECO:0000313" key="10">
    <source>
        <dbReference type="Proteomes" id="UP001324634"/>
    </source>
</evidence>
<feature type="transmembrane region" description="Helical" evidence="7">
    <location>
        <begin position="71"/>
        <end position="90"/>
    </location>
</feature>
<evidence type="ECO:0000256" key="1">
    <source>
        <dbReference type="ARBA" id="ARBA00004141"/>
    </source>
</evidence>
<feature type="domain" description="Bacterial sugar transferase" evidence="8">
    <location>
        <begin position="237"/>
        <end position="420"/>
    </location>
</feature>
<accession>A0AAX4HR45</accession>
<dbReference type="InterPro" id="IPR017475">
    <property type="entry name" value="EPS_sugar_tfrase"/>
</dbReference>